<keyword evidence="3" id="KW-0804">Transcription</keyword>
<evidence type="ECO:0000313" key="6">
    <source>
        <dbReference type="Proteomes" id="UP000320244"/>
    </source>
</evidence>
<dbReference type="GO" id="GO:0005829">
    <property type="term" value="C:cytosol"/>
    <property type="evidence" value="ECO:0007669"/>
    <property type="project" value="TreeGrafter"/>
</dbReference>
<dbReference type="InterPro" id="IPR036390">
    <property type="entry name" value="WH_DNA-bd_sf"/>
</dbReference>
<dbReference type="Gene3D" id="1.10.10.10">
    <property type="entry name" value="Winged helix-like DNA-binding domain superfamily/Winged helix DNA-binding domain"/>
    <property type="match status" value="1"/>
</dbReference>
<dbReference type="PROSITE" id="PS50956">
    <property type="entry name" value="HTH_ASNC_2"/>
    <property type="match status" value="1"/>
</dbReference>
<comment type="caution">
    <text evidence="5">The sequence shown here is derived from an EMBL/GenBank/DDBJ whole genome shotgun (WGS) entry which is preliminary data.</text>
</comment>
<dbReference type="Pfam" id="PF01037">
    <property type="entry name" value="AsnC_trans_reg"/>
    <property type="match status" value="1"/>
</dbReference>
<dbReference type="SUPFAM" id="SSF46785">
    <property type="entry name" value="Winged helix' DNA-binding domain"/>
    <property type="match status" value="1"/>
</dbReference>
<dbReference type="Proteomes" id="UP000320244">
    <property type="component" value="Unassembled WGS sequence"/>
</dbReference>
<name>A0A563DVF3_9MICO</name>
<keyword evidence="2" id="KW-0238">DNA-binding</keyword>
<organism evidence="5 6">
    <name type="scientific">Leekyejoonella antrihumi</name>
    <dbReference type="NCBI Taxonomy" id="1660198"/>
    <lineage>
        <taxon>Bacteria</taxon>
        <taxon>Bacillati</taxon>
        <taxon>Actinomycetota</taxon>
        <taxon>Actinomycetes</taxon>
        <taxon>Micrococcales</taxon>
        <taxon>Dermacoccaceae</taxon>
        <taxon>Leekyejoonella</taxon>
    </lineage>
</organism>
<dbReference type="InterPro" id="IPR019887">
    <property type="entry name" value="Tscrpt_reg_AsnC/Lrp_C"/>
</dbReference>
<sequence length="178" mass="19152">MTGQSSHSTSSDAVPAGQVAGPLDAVDRRILGELVRDARLSVRALSERLHLSRANAYARIDRLTRDGVIAGFAARVVPERAGLTTTAYIAITIEQNTWRDVSAALAQLDYIDNIALLGSDFDVLVQAHAPDNQTLRTLVLERIQAIPGVKGTRTWLAFEEIRGAGTPWDGPATRQGAP</sequence>
<dbReference type="Gene3D" id="3.30.70.920">
    <property type="match status" value="1"/>
</dbReference>
<dbReference type="PANTHER" id="PTHR30154:SF34">
    <property type="entry name" value="TRANSCRIPTIONAL REGULATOR AZLB"/>
    <property type="match status" value="1"/>
</dbReference>
<feature type="domain" description="HTH asnC-type" evidence="4">
    <location>
        <begin position="23"/>
        <end position="84"/>
    </location>
</feature>
<dbReference type="InterPro" id="IPR011008">
    <property type="entry name" value="Dimeric_a/b-barrel"/>
</dbReference>
<reference evidence="5 6" key="2">
    <citation type="submission" date="2019-08" db="EMBL/GenBank/DDBJ databases">
        <title>Jejuicoccus antrihumi gen. nov., sp. nov., a new member of the family Dermacoccaceae isolated from a cave.</title>
        <authorList>
            <person name="Schumann P."/>
            <person name="Kim I.S."/>
        </authorList>
    </citation>
    <scope>NUCLEOTIDE SEQUENCE [LARGE SCALE GENOMIC DNA]</scope>
    <source>
        <strain evidence="5 6">C5-26</strain>
    </source>
</reference>
<evidence type="ECO:0000256" key="2">
    <source>
        <dbReference type="ARBA" id="ARBA00023125"/>
    </source>
</evidence>
<dbReference type="SMART" id="SM00344">
    <property type="entry name" value="HTH_ASNC"/>
    <property type="match status" value="1"/>
</dbReference>
<dbReference type="InterPro" id="IPR000485">
    <property type="entry name" value="AsnC-type_HTH_dom"/>
</dbReference>
<proteinExistence type="predicted"/>
<evidence type="ECO:0000256" key="3">
    <source>
        <dbReference type="ARBA" id="ARBA00023163"/>
    </source>
</evidence>
<accession>A0A563DVF3</accession>
<dbReference type="GO" id="GO:0043565">
    <property type="term" value="F:sequence-specific DNA binding"/>
    <property type="evidence" value="ECO:0007669"/>
    <property type="project" value="InterPro"/>
</dbReference>
<dbReference type="EMBL" id="VCQV01000030">
    <property type="protein sequence ID" value="TWP34186.1"/>
    <property type="molecule type" value="Genomic_DNA"/>
</dbReference>
<evidence type="ECO:0000313" key="5">
    <source>
        <dbReference type="EMBL" id="TWP34186.1"/>
    </source>
</evidence>
<dbReference type="RefSeq" id="WP_146319094.1">
    <property type="nucleotide sequence ID" value="NZ_VCQV01000030.1"/>
</dbReference>
<dbReference type="InterPro" id="IPR036388">
    <property type="entry name" value="WH-like_DNA-bd_sf"/>
</dbReference>
<dbReference type="InterPro" id="IPR019888">
    <property type="entry name" value="Tscrpt_reg_AsnC-like"/>
</dbReference>
<evidence type="ECO:0000259" key="4">
    <source>
        <dbReference type="PROSITE" id="PS50956"/>
    </source>
</evidence>
<dbReference type="SUPFAM" id="SSF54909">
    <property type="entry name" value="Dimeric alpha+beta barrel"/>
    <property type="match status" value="1"/>
</dbReference>
<keyword evidence="1" id="KW-0805">Transcription regulation</keyword>
<dbReference type="AlphaFoldDB" id="A0A563DVF3"/>
<dbReference type="OrthoDB" id="3396933at2"/>
<evidence type="ECO:0000256" key="1">
    <source>
        <dbReference type="ARBA" id="ARBA00023015"/>
    </source>
</evidence>
<gene>
    <name evidence="5" type="ORF">FGL98_18160</name>
</gene>
<dbReference type="Pfam" id="PF13412">
    <property type="entry name" value="HTH_24"/>
    <property type="match status" value="1"/>
</dbReference>
<keyword evidence="6" id="KW-1185">Reference proteome</keyword>
<dbReference type="GO" id="GO:0043200">
    <property type="term" value="P:response to amino acid"/>
    <property type="evidence" value="ECO:0007669"/>
    <property type="project" value="TreeGrafter"/>
</dbReference>
<dbReference type="PANTHER" id="PTHR30154">
    <property type="entry name" value="LEUCINE-RESPONSIVE REGULATORY PROTEIN"/>
    <property type="match status" value="1"/>
</dbReference>
<reference evidence="5 6" key="1">
    <citation type="submission" date="2019-05" db="EMBL/GenBank/DDBJ databases">
        <authorList>
            <person name="Lee S.D."/>
        </authorList>
    </citation>
    <scope>NUCLEOTIDE SEQUENCE [LARGE SCALE GENOMIC DNA]</scope>
    <source>
        <strain evidence="5 6">C5-26</strain>
    </source>
</reference>
<dbReference type="PRINTS" id="PR00033">
    <property type="entry name" value="HTHASNC"/>
</dbReference>
<protein>
    <submittedName>
        <fullName evidence="5">Lrp/AsnC family transcriptional regulator</fullName>
    </submittedName>
</protein>